<dbReference type="VEuPathDB" id="FungiDB:RhiirFUN_013192"/>
<dbReference type="EMBL" id="LLXJ01000571">
    <property type="protein sequence ID" value="PKC08151.1"/>
    <property type="molecule type" value="Genomic_DNA"/>
</dbReference>
<reference evidence="2 3" key="2">
    <citation type="submission" date="2017-09" db="EMBL/GenBank/DDBJ databases">
        <title>Extensive intraspecific genome diversity in a model arbuscular mycorrhizal fungus.</title>
        <authorList>
            <person name="Chen E.C."/>
            <person name="Morin E."/>
            <person name="Beaudet D."/>
            <person name="Noel J."/>
            <person name="Ndikumana S."/>
            <person name="Charron P."/>
            <person name="St-Onge C."/>
            <person name="Giorgi J."/>
            <person name="Grigoriev I.V."/>
            <person name="Roux C."/>
            <person name="Martin F.M."/>
            <person name="Corradi N."/>
        </authorList>
    </citation>
    <scope>NUCLEOTIDE SEQUENCE [LARGE SCALE GENOMIC DNA]</scope>
    <source>
        <strain evidence="2 3">A5</strain>
    </source>
</reference>
<evidence type="ECO:0000313" key="2">
    <source>
        <dbReference type="EMBL" id="PKC08151.1"/>
    </source>
</evidence>
<gene>
    <name evidence="2" type="ORF">RhiirA5_376494</name>
</gene>
<protein>
    <submittedName>
        <fullName evidence="2">Uncharacterized protein</fullName>
    </submittedName>
</protein>
<evidence type="ECO:0000256" key="1">
    <source>
        <dbReference type="SAM" id="MobiDB-lite"/>
    </source>
</evidence>
<comment type="caution">
    <text evidence="2">The sequence shown here is derived from an EMBL/GenBank/DDBJ whole genome shotgun (WGS) entry which is preliminary data.</text>
</comment>
<dbReference type="AlphaFoldDB" id="A0A2N0PMX2"/>
<feature type="compositionally biased region" description="Basic and acidic residues" evidence="1">
    <location>
        <begin position="99"/>
        <end position="109"/>
    </location>
</feature>
<feature type="region of interest" description="Disordered" evidence="1">
    <location>
        <begin position="62"/>
        <end position="87"/>
    </location>
</feature>
<proteinExistence type="predicted"/>
<name>A0A2N0PMX2_9GLOM</name>
<reference evidence="2 3" key="1">
    <citation type="submission" date="2016-04" db="EMBL/GenBank/DDBJ databases">
        <title>Genome analyses suggest a sexual origin of heterokaryosis in a supposedly ancient asexual fungus.</title>
        <authorList>
            <person name="Ropars J."/>
            <person name="Sedzielewska K."/>
            <person name="Noel J."/>
            <person name="Charron P."/>
            <person name="Farinelli L."/>
            <person name="Marton T."/>
            <person name="Kruger M."/>
            <person name="Pelin A."/>
            <person name="Brachmann A."/>
            <person name="Corradi N."/>
        </authorList>
    </citation>
    <scope>NUCLEOTIDE SEQUENCE [LARGE SCALE GENOMIC DNA]</scope>
    <source>
        <strain evidence="2 3">A5</strain>
    </source>
</reference>
<sequence>MEKILRLSQQFYRRKLDKERFTSIHIHQKYNVPNQGRDKGLIAHNVYLINVKVTNTKIKKSNNTKSIPIKRKQNVRASSSKKKAKKAISIISDNSEDEDKCHNDNDNNKENNASKSFSKFDELEYQERNLALKEWELDLREREAKLISARFVSFFSYFKAVPILLYRIGVRAFIEVAQKVFSLL</sequence>
<dbReference type="Proteomes" id="UP000232722">
    <property type="component" value="Unassembled WGS sequence"/>
</dbReference>
<organism evidence="2 3">
    <name type="scientific">Rhizophagus irregularis</name>
    <dbReference type="NCBI Taxonomy" id="588596"/>
    <lineage>
        <taxon>Eukaryota</taxon>
        <taxon>Fungi</taxon>
        <taxon>Fungi incertae sedis</taxon>
        <taxon>Mucoromycota</taxon>
        <taxon>Glomeromycotina</taxon>
        <taxon>Glomeromycetes</taxon>
        <taxon>Glomerales</taxon>
        <taxon>Glomeraceae</taxon>
        <taxon>Rhizophagus</taxon>
    </lineage>
</organism>
<feature type="compositionally biased region" description="Basic residues" evidence="1">
    <location>
        <begin position="62"/>
        <end position="86"/>
    </location>
</feature>
<accession>A0A2N0PMX2</accession>
<feature type="region of interest" description="Disordered" evidence="1">
    <location>
        <begin position="95"/>
        <end position="114"/>
    </location>
</feature>
<evidence type="ECO:0000313" key="3">
    <source>
        <dbReference type="Proteomes" id="UP000232722"/>
    </source>
</evidence>